<evidence type="ECO:0000256" key="10">
    <source>
        <dbReference type="ARBA" id="ARBA00023124"/>
    </source>
</evidence>
<dbReference type="GO" id="GO:0003677">
    <property type="term" value="F:DNA binding"/>
    <property type="evidence" value="ECO:0007669"/>
    <property type="project" value="UniProtKB-KW"/>
</dbReference>
<evidence type="ECO:0000256" key="4">
    <source>
        <dbReference type="ARBA" id="ARBA00022705"/>
    </source>
</evidence>
<keyword evidence="9" id="KW-0378">Hydrolase</keyword>
<name>A0A2K9LT31_9VIRU</name>
<proteinExistence type="predicted"/>
<keyword evidence="11" id="KW-0238">DNA-binding</keyword>
<keyword evidence="4" id="KW-0235">DNA replication</keyword>
<evidence type="ECO:0000256" key="1">
    <source>
        <dbReference type="ARBA" id="ARBA00004147"/>
    </source>
</evidence>
<evidence type="ECO:0000256" key="9">
    <source>
        <dbReference type="ARBA" id="ARBA00022801"/>
    </source>
</evidence>
<keyword evidence="10" id="KW-0190">Covalent protein-DNA linkage</keyword>
<gene>
    <name evidence="13" type="primary">Rep</name>
</gene>
<organism evidence="13">
    <name type="scientific">uncultured virus</name>
    <dbReference type="NCBI Taxonomy" id="340016"/>
    <lineage>
        <taxon>Viruses</taxon>
        <taxon>environmental samples</taxon>
    </lineage>
</organism>
<dbReference type="GO" id="GO:0006260">
    <property type="term" value="P:DNA replication"/>
    <property type="evidence" value="ECO:0007669"/>
    <property type="project" value="UniProtKB-KW"/>
</dbReference>
<evidence type="ECO:0000256" key="5">
    <source>
        <dbReference type="ARBA" id="ARBA00022722"/>
    </source>
</evidence>
<sequence length="236" mass="28225">MAVRSRAWCFTINNDKYDDLKRLLEATFEYLVFGFEVGEKGTPHMQGYIYFKNAVRQSTIKAILPRAHLEITKGSPDDNYDYCSKDGNFYEFGEKPLQGKAKFHVIQEAMKNPEENFHLYHQYRKAYNEYKNSKKREHEPKLIILPEKDKYEYAKKCNEEVSMWPSEYDQELIRIEPCYTQGPHEILPWLNKMPLKYRVGYEIKYQNPEVLVITYKEEDEKGFLFKQYGDYADEII</sequence>
<evidence type="ECO:0000256" key="8">
    <source>
        <dbReference type="ARBA" id="ARBA00022759"/>
    </source>
</evidence>
<comment type="subcellular location">
    <subcellularLocation>
        <location evidence="1">Host nucleus</location>
    </subcellularLocation>
</comment>
<evidence type="ECO:0000256" key="2">
    <source>
        <dbReference type="ARBA" id="ARBA00022679"/>
    </source>
</evidence>
<evidence type="ECO:0000256" key="3">
    <source>
        <dbReference type="ARBA" id="ARBA00022695"/>
    </source>
</evidence>
<evidence type="ECO:0000259" key="12">
    <source>
        <dbReference type="PROSITE" id="PS52020"/>
    </source>
</evidence>
<keyword evidence="7" id="KW-0547">Nucleotide-binding</keyword>
<dbReference type="GO" id="GO:0042025">
    <property type="term" value="C:host cell nucleus"/>
    <property type="evidence" value="ECO:0007669"/>
    <property type="project" value="UniProtKB-SubCell"/>
</dbReference>
<dbReference type="GO" id="GO:0016779">
    <property type="term" value="F:nucleotidyltransferase activity"/>
    <property type="evidence" value="ECO:0007669"/>
    <property type="project" value="UniProtKB-KW"/>
</dbReference>
<dbReference type="GO" id="GO:0004519">
    <property type="term" value="F:endonuclease activity"/>
    <property type="evidence" value="ECO:0007669"/>
    <property type="project" value="UniProtKB-KW"/>
</dbReference>
<dbReference type="GO" id="GO:0000166">
    <property type="term" value="F:nucleotide binding"/>
    <property type="evidence" value="ECO:0007669"/>
    <property type="project" value="UniProtKB-KW"/>
</dbReference>
<keyword evidence="2" id="KW-0808">Transferase</keyword>
<evidence type="ECO:0000256" key="11">
    <source>
        <dbReference type="ARBA" id="ARBA00023125"/>
    </source>
</evidence>
<dbReference type="Gene3D" id="3.40.1310.20">
    <property type="match status" value="1"/>
</dbReference>
<reference evidence="13" key="1">
    <citation type="submission" date="2017-01" db="EMBL/GenBank/DDBJ databases">
        <title>High-throughput sequencing uncovers low homogeneity in the biogeography of single-stranded DNA viruses.</title>
        <authorList>
            <person name="Pearson V.M."/>
            <person name="Rokyta D.R."/>
        </authorList>
    </citation>
    <scope>NUCLEOTIDE SEQUENCE</scope>
</reference>
<dbReference type="InterPro" id="IPR049912">
    <property type="entry name" value="CRESS_DNA_REP"/>
</dbReference>
<evidence type="ECO:0000313" key="13">
    <source>
        <dbReference type="EMBL" id="AUM62033.1"/>
    </source>
</evidence>
<evidence type="ECO:0000256" key="6">
    <source>
        <dbReference type="ARBA" id="ARBA00022723"/>
    </source>
</evidence>
<evidence type="ECO:0000256" key="7">
    <source>
        <dbReference type="ARBA" id="ARBA00022741"/>
    </source>
</evidence>
<feature type="domain" description="CRESS-DNA virus Rep endonuclease" evidence="12">
    <location>
        <begin position="2"/>
        <end position="95"/>
    </location>
</feature>
<dbReference type="GO" id="GO:0046872">
    <property type="term" value="F:metal ion binding"/>
    <property type="evidence" value="ECO:0007669"/>
    <property type="project" value="UniProtKB-KW"/>
</dbReference>
<dbReference type="Pfam" id="PF02407">
    <property type="entry name" value="Viral_Rep"/>
    <property type="match status" value="1"/>
</dbReference>
<keyword evidence="8" id="KW-0255">Endonuclease</keyword>
<keyword evidence="5" id="KW-0540">Nuclease</keyword>
<dbReference type="EMBL" id="KY487983">
    <property type="protein sequence ID" value="AUM62033.1"/>
    <property type="molecule type" value="Genomic_DNA"/>
</dbReference>
<accession>A0A2K9LT31</accession>
<keyword evidence="6" id="KW-0479">Metal-binding</keyword>
<dbReference type="GO" id="GO:0016787">
    <property type="term" value="F:hydrolase activity"/>
    <property type="evidence" value="ECO:0007669"/>
    <property type="project" value="UniProtKB-KW"/>
</dbReference>
<protein>
    <submittedName>
        <fullName evidence="13">Rep</fullName>
    </submittedName>
</protein>
<dbReference type="PROSITE" id="PS52020">
    <property type="entry name" value="CRESS_DNA_REP"/>
    <property type="match status" value="1"/>
</dbReference>
<keyword evidence="3" id="KW-0548">Nucleotidyltransferase</keyword>